<dbReference type="Proteomes" id="UP001459204">
    <property type="component" value="Unassembled WGS sequence"/>
</dbReference>
<protein>
    <submittedName>
        <fullName evidence="1">Tryptophan halogenase family protein</fullName>
    </submittedName>
</protein>
<dbReference type="Gene3D" id="3.50.50.60">
    <property type="entry name" value="FAD/NAD(P)-binding domain"/>
    <property type="match status" value="1"/>
</dbReference>
<dbReference type="PIRSF" id="PIRSF011396">
    <property type="entry name" value="Trp_halogenase"/>
    <property type="match status" value="1"/>
</dbReference>
<dbReference type="Pfam" id="PF04820">
    <property type="entry name" value="Trp_halogenase"/>
    <property type="match status" value="1"/>
</dbReference>
<gene>
    <name evidence="1" type="ORF">AAD027_01260</name>
</gene>
<dbReference type="InterPro" id="IPR006905">
    <property type="entry name" value="Flavin_halogenase"/>
</dbReference>
<dbReference type="InterPro" id="IPR050816">
    <property type="entry name" value="Flavin-dep_Halogenase_NPB"/>
</dbReference>
<proteinExistence type="predicted"/>
<evidence type="ECO:0000313" key="1">
    <source>
        <dbReference type="EMBL" id="MEL1263003.1"/>
    </source>
</evidence>
<reference evidence="1 2" key="1">
    <citation type="submission" date="2024-04" db="EMBL/GenBank/DDBJ databases">
        <title>Draft genome sequence of Pseudoxanthomonas putridarboris WD12.</title>
        <authorList>
            <person name="Oh J."/>
        </authorList>
    </citation>
    <scope>NUCLEOTIDE SEQUENCE [LARGE SCALE GENOMIC DNA]</scope>
    <source>
        <strain evidence="1 2">WD12</strain>
    </source>
</reference>
<name>A0ABU9IVK3_9GAMM</name>
<keyword evidence="2" id="KW-1185">Reference proteome</keyword>
<dbReference type="InterPro" id="IPR036188">
    <property type="entry name" value="FAD/NAD-bd_sf"/>
</dbReference>
<dbReference type="PANTHER" id="PTHR43747:SF4">
    <property type="entry name" value="FLAVIN-DEPENDENT TRYPTOPHAN HALOGENASE"/>
    <property type="match status" value="1"/>
</dbReference>
<organism evidence="1 2">
    <name type="scientific">Pseudoxanthomonas putridarboris</name>
    <dbReference type="NCBI Taxonomy" id="752605"/>
    <lineage>
        <taxon>Bacteria</taxon>
        <taxon>Pseudomonadati</taxon>
        <taxon>Pseudomonadota</taxon>
        <taxon>Gammaproteobacteria</taxon>
        <taxon>Lysobacterales</taxon>
        <taxon>Lysobacteraceae</taxon>
        <taxon>Pseudoxanthomonas</taxon>
    </lineage>
</organism>
<sequence length="517" mass="58290">MSEAIKHVVILGGGSAGWLTAAVLAADHDAAGGSGLKVTLIESPDVATVGVGEGTWPTMRDTLRRTGVAETDFLRECDGAFKQGSKFARWTEDRDDDYYYHPFVLPQGYLETNVVAGWMERSEVPFGKLVSFQPHLCEAGKAPKQFSTPEWAAVANYAYHLDAGKLGTFMRKHCVERLGVRHVSDHMTGVNTHDNGDIASLQTREHGAIAGDLFVDCTGMRALLIGQHYGIEIDSQKHVLFNDRAIALQVPYADPTVEIACQTISTAQSSGWIWDIGLQTRRGVGHVYSSTHTTDEAAAEELRRYVVATGGREQDVYTLPKITIRPGFRRRSWHRNCVAIGLASGFMEPLEASSLVLVELAAGMLSDQMPATRAAMDIVAGRFNDAFEYRWERVVDFLKLHYVLTRRTDTDYWRDNCRPETIPDRLRELMELWRHQPPSRYDLYRVEEVFPSASYQYILYGMGFRPDERPATRRMDDARRAEDYFREAAELTRKMLAALPGHREMLDHVRTRGMPRI</sequence>
<dbReference type="SUPFAM" id="SSF51905">
    <property type="entry name" value="FAD/NAD(P)-binding domain"/>
    <property type="match status" value="1"/>
</dbReference>
<dbReference type="InterPro" id="IPR033856">
    <property type="entry name" value="Trp_halogen"/>
</dbReference>
<dbReference type="RefSeq" id="WP_341724201.1">
    <property type="nucleotide sequence ID" value="NZ_JBBWWT010000001.1"/>
</dbReference>
<comment type="caution">
    <text evidence="1">The sequence shown here is derived from an EMBL/GenBank/DDBJ whole genome shotgun (WGS) entry which is preliminary data.</text>
</comment>
<evidence type="ECO:0000313" key="2">
    <source>
        <dbReference type="Proteomes" id="UP001459204"/>
    </source>
</evidence>
<dbReference type="PANTHER" id="PTHR43747">
    <property type="entry name" value="FAD-BINDING PROTEIN"/>
    <property type="match status" value="1"/>
</dbReference>
<dbReference type="EMBL" id="JBBWWT010000001">
    <property type="protein sequence ID" value="MEL1263003.1"/>
    <property type="molecule type" value="Genomic_DNA"/>
</dbReference>
<accession>A0ABU9IVK3</accession>